<dbReference type="SUPFAM" id="SSF53822">
    <property type="entry name" value="Periplasmic binding protein-like I"/>
    <property type="match status" value="1"/>
</dbReference>
<evidence type="ECO:0000256" key="4">
    <source>
        <dbReference type="SAM" id="SignalP"/>
    </source>
</evidence>
<sequence precursor="true">MGRRYIGHSRVALISLAAVALTAAACGSSGGGTNASSTPAAGTTTGSAVAAAAAIAPYVGHPSTFPATEKLAKRPAPGSKFVFLQCAAPVCAIFANLLPAPTKALGVDLGIVNSGSSATTAQAAAATALTQNPAAVLIGASSPQLYGDYLHKLGSAGSVVVGGGTVGGEPYGVQQAIGGAASTNRAGQLMADWVTVNKGPKANVVFFGTPELTFSTSMQEGFAKAIAACSGCKASYQQLSVTTFGTTAPNQVISYLQSHPETNTVVFASMEGATGLAAALKNAHLSPTTLGFAPTPSNLQDIRDGGLTAGLALDFPVQIWMQVNAAARLIAHQTTPQSNLEVDMQFLTRNDVTATDVQRGWTGYPDVAQRFAALWG</sequence>
<dbReference type="STRING" id="298654.FraEuI1c_5698"/>
<dbReference type="Proteomes" id="UP000002484">
    <property type="component" value="Chromosome"/>
</dbReference>
<proteinExistence type="inferred from homology"/>
<dbReference type="Pfam" id="PF13407">
    <property type="entry name" value="Peripla_BP_4"/>
    <property type="match status" value="1"/>
</dbReference>
<evidence type="ECO:0000256" key="1">
    <source>
        <dbReference type="ARBA" id="ARBA00004196"/>
    </source>
</evidence>
<dbReference type="KEGG" id="fri:FraEuI1c_5698"/>
<gene>
    <name evidence="6" type="ordered locus">FraEuI1c_5698</name>
</gene>
<reference evidence="6 7" key="1">
    <citation type="submission" date="2010-10" db="EMBL/GenBank/DDBJ databases">
        <title>Complete sequence of Frankia sp. EuI1c.</title>
        <authorList>
            <consortium name="US DOE Joint Genome Institute"/>
            <person name="Lucas S."/>
            <person name="Copeland A."/>
            <person name="Lapidus A."/>
            <person name="Cheng J.-F."/>
            <person name="Bruce D."/>
            <person name="Goodwin L."/>
            <person name="Pitluck S."/>
            <person name="Chertkov O."/>
            <person name="Detter J.C."/>
            <person name="Han C."/>
            <person name="Tapia R."/>
            <person name="Land M."/>
            <person name="Hauser L."/>
            <person name="Jeffries C."/>
            <person name="Kyrpides N."/>
            <person name="Ivanova N."/>
            <person name="Mikhailova N."/>
            <person name="Beauchemin N."/>
            <person name="Sen A."/>
            <person name="Sur S.A."/>
            <person name="Gtari M."/>
            <person name="Wall L."/>
            <person name="Tisa L."/>
            <person name="Woyke T."/>
        </authorList>
    </citation>
    <scope>NUCLEOTIDE SEQUENCE [LARGE SCALE GENOMIC DNA]</scope>
    <source>
        <strain evidence="7">DSM 45817 / CECT 9037 / EuI1c</strain>
    </source>
</reference>
<feature type="chain" id="PRO_5039087949" description="Periplasmic binding protein domain-containing protein" evidence="4">
    <location>
        <begin position="21"/>
        <end position="376"/>
    </location>
</feature>
<evidence type="ECO:0000259" key="5">
    <source>
        <dbReference type="Pfam" id="PF13407"/>
    </source>
</evidence>
<dbReference type="EMBL" id="CP002299">
    <property type="protein sequence ID" value="ADP83682.1"/>
    <property type="molecule type" value="Genomic_DNA"/>
</dbReference>
<keyword evidence="7" id="KW-1185">Reference proteome</keyword>
<keyword evidence="3 4" id="KW-0732">Signal</keyword>
<evidence type="ECO:0000256" key="3">
    <source>
        <dbReference type="ARBA" id="ARBA00022729"/>
    </source>
</evidence>
<name>E3IUJ7_PSEI1</name>
<dbReference type="AlphaFoldDB" id="E3IUJ7"/>
<dbReference type="PANTHER" id="PTHR46847:SF1">
    <property type="entry name" value="D-ALLOSE-BINDING PERIPLASMIC PROTEIN-RELATED"/>
    <property type="match status" value="1"/>
</dbReference>
<comment type="subcellular location">
    <subcellularLocation>
        <location evidence="1">Cell envelope</location>
    </subcellularLocation>
</comment>
<dbReference type="InParanoid" id="E3IUJ7"/>
<evidence type="ECO:0000313" key="7">
    <source>
        <dbReference type="Proteomes" id="UP000002484"/>
    </source>
</evidence>
<dbReference type="PANTHER" id="PTHR46847">
    <property type="entry name" value="D-ALLOSE-BINDING PERIPLASMIC PROTEIN-RELATED"/>
    <property type="match status" value="1"/>
</dbReference>
<dbReference type="InterPro" id="IPR025997">
    <property type="entry name" value="SBP_2_dom"/>
</dbReference>
<comment type="similarity">
    <text evidence="2">Belongs to the bacterial solute-binding protein 2 family.</text>
</comment>
<feature type="domain" description="Periplasmic binding protein" evidence="5">
    <location>
        <begin position="103"/>
        <end position="332"/>
    </location>
</feature>
<evidence type="ECO:0000256" key="2">
    <source>
        <dbReference type="ARBA" id="ARBA00007639"/>
    </source>
</evidence>
<feature type="signal peptide" evidence="4">
    <location>
        <begin position="1"/>
        <end position="20"/>
    </location>
</feature>
<dbReference type="GO" id="GO:0030246">
    <property type="term" value="F:carbohydrate binding"/>
    <property type="evidence" value="ECO:0007669"/>
    <property type="project" value="UniProtKB-ARBA"/>
</dbReference>
<dbReference type="eggNOG" id="COG1879">
    <property type="taxonomic scope" value="Bacteria"/>
</dbReference>
<dbReference type="HOGENOM" id="CLU_747282_0_0_11"/>
<accession>E3IUJ7</accession>
<dbReference type="Gene3D" id="3.40.50.2300">
    <property type="match status" value="2"/>
</dbReference>
<evidence type="ECO:0000313" key="6">
    <source>
        <dbReference type="EMBL" id="ADP83682.1"/>
    </source>
</evidence>
<organism evidence="6 7">
    <name type="scientific">Pseudofrankia inefficax (strain DSM 45817 / CECT 9037 / DDB 130130 / EuI1c)</name>
    <name type="common">Frankia inefficax</name>
    <dbReference type="NCBI Taxonomy" id="298654"/>
    <lineage>
        <taxon>Bacteria</taxon>
        <taxon>Bacillati</taxon>
        <taxon>Actinomycetota</taxon>
        <taxon>Actinomycetes</taxon>
        <taxon>Frankiales</taxon>
        <taxon>Frankiaceae</taxon>
        <taxon>Pseudofrankia</taxon>
    </lineage>
</organism>
<dbReference type="GO" id="GO:0030313">
    <property type="term" value="C:cell envelope"/>
    <property type="evidence" value="ECO:0007669"/>
    <property type="project" value="UniProtKB-SubCell"/>
</dbReference>
<protein>
    <recommendedName>
        <fullName evidence="5">Periplasmic binding protein domain-containing protein</fullName>
    </recommendedName>
</protein>
<dbReference type="InterPro" id="IPR028082">
    <property type="entry name" value="Peripla_BP_I"/>
</dbReference>
<dbReference type="PROSITE" id="PS51257">
    <property type="entry name" value="PROKAR_LIPOPROTEIN"/>
    <property type="match status" value="1"/>
</dbReference>